<reference evidence="1" key="1">
    <citation type="submission" date="2008-05" db="EMBL/GenBank/DDBJ databases">
        <title>Complete sequence of chromosome1 of Ralstonia pickettii 12J.</title>
        <authorList>
            <consortium name="US DOE Joint Genome Institute"/>
            <person name="Lucas S."/>
            <person name="Copeland A."/>
            <person name="Lapidus A."/>
            <person name="Glavina del Rio T."/>
            <person name="Dalin E."/>
            <person name="Tice H."/>
            <person name="Bruce D."/>
            <person name="Goodwin L."/>
            <person name="Pitluck S."/>
            <person name="Meincke L."/>
            <person name="Brettin T."/>
            <person name="Detter J.C."/>
            <person name="Han C."/>
            <person name="Kuske C.R."/>
            <person name="Schmutz J."/>
            <person name="Larimer F."/>
            <person name="Land M."/>
            <person name="Hauser L."/>
            <person name="Kyrpides N."/>
            <person name="Mikhailova N."/>
            <person name="Marsh T."/>
            <person name="Richardson P."/>
        </authorList>
    </citation>
    <scope>NUCLEOTIDE SEQUENCE</scope>
    <source>
        <strain evidence="1">12J</strain>
    </source>
</reference>
<dbReference type="HOGENOM" id="CLU_647015_0_0_4"/>
<dbReference type="KEGG" id="rpi:Rpic_1835"/>
<evidence type="ECO:0000313" key="1">
    <source>
        <dbReference type="EMBL" id="ACD26971.1"/>
    </source>
</evidence>
<accession>B2UF39</accession>
<gene>
    <name evidence="1" type="ordered locus">Rpic_1835</name>
</gene>
<evidence type="ECO:0008006" key="2">
    <source>
        <dbReference type="Google" id="ProtNLM"/>
    </source>
</evidence>
<organism evidence="1">
    <name type="scientific">Ralstonia pickettii (strain 12J)</name>
    <dbReference type="NCBI Taxonomy" id="402626"/>
    <lineage>
        <taxon>Bacteria</taxon>
        <taxon>Pseudomonadati</taxon>
        <taxon>Pseudomonadota</taxon>
        <taxon>Betaproteobacteria</taxon>
        <taxon>Burkholderiales</taxon>
        <taxon>Burkholderiaceae</taxon>
        <taxon>Ralstonia</taxon>
    </lineage>
</organism>
<dbReference type="AlphaFoldDB" id="B2UF39"/>
<protein>
    <recommendedName>
        <fullName evidence="2">Type II restriction endonuclease</fullName>
    </recommendedName>
</protein>
<name>B2UF39_RALPJ</name>
<sequence>MRACTAPIDQCHDNNSGFCMTDLTRALIERWKHDRDGTYQTWFLWPERLKNFRSIRRGIGKVVSEIQTGTFGNTYRGSSLETVVSAIAEQRQIFKGADHAFLWKPKLRIPDIYENPDHQRAFARMLHTCNCCNTEHELVHAVQQLNQHGIKGLGPAAANLLYFIHPTLAVPFNTAIVNGYNALTGSRVKLGKWDHYLAMREGVRSLNGRYRDLLSNDLGAIAGLLFDIGMERYSAPPREGGAAVIAAWEKDLTKAREEAASFAKQLQAGRTDDASHTEVQGWLRDLGRALGFAVWVATNDRSRPYSGGMLSDGCLTTLPNSLLVSGADTVPLIDVVWLNAVSLEVEAAFEVEHSTSIYSGIVRLLDLALGTEQATRKHLFLVAPDSREADVRTQLARPAFRQVAELGIRYVPYTGLSEHRDSIARFGVGIKPIEAIARTL</sequence>
<proteinExistence type="predicted"/>
<dbReference type="eggNOG" id="ENOG502Z7V8">
    <property type="taxonomic scope" value="Bacteria"/>
</dbReference>
<dbReference type="EMBL" id="CP001068">
    <property type="protein sequence ID" value="ACD26971.1"/>
    <property type="molecule type" value="Genomic_DNA"/>
</dbReference>